<name>A0A0C3EI77_9AGAM</name>
<feature type="non-terminal residue" evidence="1">
    <location>
        <position position="1"/>
    </location>
</feature>
<gene>
    <name evidence="1" type="ORF">SCLCIDRAFT_107135</name>
</gene>
<dbReference type="InParanoid" id="A0A0C3EI77"/>
<proteinExistence type="predicted"/>
<sequence>KHGTTHLRNTMTAKARASQRRISLVLCPAFNTIEGHPLMLQEKFAIAAKLKGGHGCNQPERAGLPNEVEIAIGMEVMVTFNVLANGTQGHLVDIVLDPRETVDINNGQAIELQYPPTYMLVQMCHTKPLSWKPCPRASCR</sequence>
<organism evidence="1 2">
    <name type="scientific">Scleroderma citrinum Foug A</name>
    <dbReference type="NCBI Taxonomy" id="1036808"/>
    <lineage>
        <taxon>Eukaryota</taxon>
        <taxon>Fungi</taxon>
        <taxon>Dikarya</taxon>
        <taxon>Basidiomycota</taxon>
        <taxon>Agaricomycotina</taxon>
        <taxon>Agaricomycetes</taxon>
        <taxon>Agaricomycetidae</taxon>
        <taxon>Boletales</taxon>
        <taxon>Sclerodermatineae</taxon>
        <taxon>Sclerodermataceae</taxon>
        <taxon>Scleroderma</taxon>
    </lineage>
</organism>
<dbReference type="Proteomes" id="UP000053989">
    <property type="component" value="Unassembled WGS sequence"/>
</dbReference>
<dbReference type="HOGENOM" id="CLU_084958_1_0_1"/>
<reference evidence="2" key="2">
    <citation type="submission" date="2015-01" db="EMBL/GenBank/DDBJ databases">
        <title>Evolutionary Origins and Diversification of the Mycorrhizal Mutualists.</title>
        <authorList>
            <consortium name="DOE Joint Genome Institute"/>
            <consortium name="Mycorrhizal Genomics Consortium"/>
            <person name="Kohler A."/>
            <person name="Kuo A."/>
            <person name="Nagy L.G."/>
            <person name="Floudas D."/>
            <person name="Copeland A."/>
            <person name="Barry K.W."/>
            <person name="Cichocki N."/>
            <person name="Veneault-Fourrey C."/>
            <person name="LaButti K."/>
            <person name="Lindquist E.A."/>
            <person name="Lipzen A."/>
            <person name="Lundell T."/>
            <person name="Morin E."/>
            <person name="Murat C."/>
            <person name="Riley R."/>
            <person name="Ohm R."/>
            <person name="Sun H."/>
            <person name="Tunlid A."/>
            <person name="Henrissat B."/>
            <person name="Grigoriev I.V."/>
            <person name="Hibbett D.S."/>
            <person name="Martin F."/>
        </authorList>
    </citation>
    <scope>NUCLEOTIDE SEQUENCE [LARGE SCALE GENOMIC DNA]</scope>
    <source>
        <strain evidence="2">Foug A</strain>
    </source>
</reference>
<keyword evidence="2" id="KW-1185">Reference proteome</keyword>
<reference evidence="1 2" key="1">
    <citation type="submission" date="2014-04" db="EMBL/GenBank/DDBJ databases">
        <authorList>
            <consortium name="DOE Joint Genome Institute"/>
            <person name="Kuo A."/>
            <person name="Kohler A."/>
            <person name="Nagy L.G."/>
            <person name="Floudas D."/>
            <person name="Copeland A."/>
            <person name="Barry K.W."/>
            <person name="Cichocki N."/>
            <person name="Veneault-Fourrey C."/>
            <person name="LaButti K."/>
            <person name="Lindquist E.A."/>
            <person name="Lipzen A."/>
            <person name="Lundell T."/>
            <person name="Morin E."/>
            <person name="Murat C."/>
            <person name="Sun H."/>
            <person name="Tunlid A."/>
            <person name="Henrissat B."/>
            <person name="Grigoriev I.V."/>
            <person name="Hibbett D.S."/>
            <person name="Martin F."/>
            <person name="Nordberg H.P."/>
            <person name="Cantor M.N."/>
            <person name="Hua S.X."/>
        </authorList>
    </citation>
    <scope>NUCLEOTIDE SEQUENCE [LARGE SCALE GENOMIC DNA]</scope>
    <source>
        <strain evidence="1 2">Foug A</strain>
    </source>
</reference>
<protein>
    <submittedName>
        <fullName evidence="1">Uncharacterized protein</fullName>
    </submittedName>
</protein>
<dbReference type="AlphaFoldDB" id="A0A0C3EI77"/>
<dbReference type="EMBL" id="KN822011">
    <property type="protein sequence ID" value="KIM67984.1"/>
    <property type="molecule type" value="Genomic_DNA"/>
</dbReference>
<evidence type="ECO:0000313" key="1">
    <source>
        <dbReference type="EMBL" id="KIM67984.1"/>
    </source>
</evidence>
<evidence type="ECO:0000313" key="2">
    <source>
        <dbReference type="Proteomes" id="UP000053989"/>
    </source>
</evidence>
<accession>A0A0C3EI77</accession>
<dbReference type="OrthoDB" id="2986975at2759"/>